<keyword evidence="1" id="KW-0812">Transmembrane</keyword>
<reference evidence="2 3" key="1">
    <citation type="submission" date="2019-04" db="EMBL/GenBank/DDBJ databases">
        <title>Shimia ponticola sp. nov., isolated from seawater.</title>
        <authorList>
            <person name="Kim Y.-O."/>
            <person name="Yoon J.-H."/>
        </authorList>
    </citation>
    <scope>NUCLEOTIDE SEQUENCE [LARGE SCALE GENOMIC DNA]</scope>
    <source>
        <strain evidence="2 3">MYP11</strain>
    </source>
</reference>
<organism evidence="2 3">
    <name type="scientific">Aliishimia ponticola</name>
    <dbReference type="NCBI Taxonomy" id="2499833"/>
    <lineage>
        <taxon>Bacteria</taxon>
        <taxon>Pseudomonadati</taxon>
        <taxon>Pseudomonadota</taxon>
        <taxon>Alphaproteobacteria</taxon>
        <taxon>Rhodobacterales</taxon>
        <taxon>Paracoccaceae</taxon>
        <taxon>Aliishimia</taxon>
    </lineage>
</organism>
<protein>
    <submittedName>
        <fullName evidence="2">Uncharacterized protein</fullName>
    </submittedName>
</protein>
<feature type="transmembrane region" description="Helical" evidence="1">
    <location>
        <begin position="6"/>
        <end position="29"/>
    </location>
</feature>
<evidence type="ECO:0000313" key="2">
    <source>
        <dbReference type="EMBL" id="THH38780.1"/>
    </source>
</evidence>
<evidence type="ECO:0000313" key="3">
    <source>
        <dbReference type="Proteomes" id="UP000306602"/>
    </source>
</evidence>
<dbReference type="RefSeq" id="WP_136461676.1">
    <property type="nucleotide sequence ID" value="NZ_SRKY01000001.1"/>
</dbReference>
<keyword evidence="3" id="KW-1185">Reference proteome</keyword>
<dbReference type="EMBL" id="SRKY01000001">
    <property type="protein sequence ID" value="THH38780.1"/>
    <property type="molecule type" value="Genomic_DNA"/>
</dbReference>
<proteinExistence type="predicted"/>
<comment type="caution">
    <text evidence="2">The sequence shown here is derived from an EMBL/GenBank/DDBJ whole genome shotgun (WGS) entry which is preliminary data.</text>
</comment>
<sequence length="79" mass="8700">MGLTNVHLLYGMLVCAFGPVILMVVYALFTGQLRYFFSNKDIARDRIATSRVMRILGKVAVIGFLIYCGLLAVLVATSL</sequence>
<keyword evidence="1" id="KW-0472">Membrane</keyword>
<dbReference type="Proteomes" id="UP000306602">
    <property type="component" value="Unassembled WGS sequence"/>
</dbReference>
<evidence type="ECO:0000256" key="1">
    <source>
        <dbReference type="SAM" id="Phobius"/>
    </source>
</evidence>
<keyword evidence="1" id="KW-1133">Transmembrane helix</keyword>
<name>A0A4S4NRD6_9RHOB</name>
<dbReference type="AlphaFoldDB" id="A0A4S4NRD6"/>
<gene>
    <name evidence="2" type="ORF">E4Z66_04250</name>
</gene>
<accession>A0A4S4NRD6</accession>
<feature type="transmembrane region" description="Helical" evidence="1">
    <location>
        <begin position="55"/>
        <end position="76"/>
    </location>
</feature>